<protein>
    <submittedName>
        <fullName evidence="1">Uncharacterized protein</fullName>
    </submittedName>
</protein>
<dbReference type="EMBL" id="SMBI01000003">
    <property type="protein sequence ID" value="TCU27065.1"/>
    <property type="molecule type" value="Genomic_DNA"/>
</dbReference>
<accession>A0AAX2QP10</accession>
<dbReference type="AlphaFoldDB" id="A0AAX2QP10"/>
<gene>
    <name evidence="1" type="ORF">EV131_10395</name>
</gene>
<sequence length="42" mass="4754">MVWQALMHVVILIPLQRSDDIVFATAGFPSVGDATMQHRWTN</sequence>
<evidence type="ECO:0000313" key="2">
    <source>
        <dbReference type="Proteomes" id="UP000295021"/>
    </source>
</evidence>
<dbReference type="Proteomes" id="UP000295021">
    <property type="component" value="Unassembled WGS sequence"/>
</dbReference>
<comment type="caution">
    <text evidence="1">The sequence shown here is derived from an EMBL/GenBank/DDBJ whole genome shotgun (WGS) entry which is preliminary data.</text>
</comment>
<proteinExistence type="predicted"/>
<evidence type="ECO:0000313" key="1">
    <source>
        <dbReference type="EMBL" id="TCU27065.1"/>
    </source>
</evidence>
<reference evidence="1 2" key="1">
    <citation type="submission" date="2019-03" db="EMBL/GenBank/DDBJ databases">
        <title>Genomic Encyclopedia of Type Strains, Phase IV (KMG-V): Genome sequencing to study the core and pangenomes of soil and plant-associated prokaryotes.</title>
        <authorList>
            <person name="Whitman W."/>
        </authorList>
    </citation>
    <scope>NUCLEOTIDE SEQUENCE [LARGE SCALE GENOMIC DNA]</scope>
    <source>
        <strain evidence="1 2">FB403</strain>
    </source>
</reference>
<name>A0AAX2QP10_9HYPH</name>
<organism evidence="1 2">
    <name type="scientific">Rhizobium laguerreae</name>
    <dbReference type="NCBI Taxonomy" id="1076926"/>
    <lineage>
        <taxon>Bacteria</taxon>
        <taxon>Pseudomonadati</taxon>
        <taxon>Pseudomonadota</taxon>
        <taxon>Alphaproteobacteria</taxon>
        <taxon>Hyphomicrobiales</taxon>
        <taxon>Rhizobiaceae</taxon>
        <taxon>Rhizobium/Agrobacterium group</taxon>
        <taxon>Rhizobium</taxon>
    </lineage>
</organism>